<dbReference type="Proteomes" id="UP000836841">
    <property type="component" value="Chromosome 3"/>
</dbReference>
<reference evidence="2 3" key="1">
    <citation type="submission" date="2022-03" db="EMBL/GenBank/DDBJ databases">
        <authorList>
            <person name="Nunn A."/>
            <person name="Chopra R."/>
            <person name="Nunn A."/>
            <person name="Contreras Garrido A."/>
        </authorList>
    </citation>
    <scope>NUCLEOTIDE SEQUENCE [LARGE SCALE GENOMIC DNA]</scope>
</reference>
<protein>
    <recommendedName>
        <fullName evidence="1">RNase H type-1 domain-containing protein</fullName>
    </recommendedName>
</protein>
<gene>
    <name evidence="2" type="ORF">TAV2_LOCUS10126</name>
</gene>
<dbReference type="InterPro" id="IPR002156">
    <property type="entry name" value="RNaseH_domain"/>
</dbReference>
<keyword evidence="3" id="KW-1185">Reference proteome</keyword>
<evidence type="ECO:0000259" key="1">
    <source>
        <dbReference type="Pfam" id="PF13456"/>
    </source>
</evidence>
<name>A0AAU9RWA0_THLAR</name>
<dbReference type="GO" id="GO:0003676">
    <property type="term" value="F:nucleic acid binding"/>
    <property type="evidence" value="ECO:0007669"/>
    <property type="project" value="InterPro"/>
</dbReference>
<evidence type="ECO:0000313" key="3">
    <source>
        <dbReference type="Proteomes" id="UP000836841"/>
    </source>
</evidence>
<dbReference type="Pfam" id="PF13456">
    <property type="entry name" value="RVT_3"/>
    <property type="match status" value="1"/>
</dbReference>
<organism evidence="2 3">
    <name type="scientific">Thlaspi arvense</name>
    <name type="common">Field penny-cress</name>
    <dbReference type="NCBI Taxonomy" id="13288"/>
    <lineage>
        <taxon>Eukaryota</taxon>
        <taxon>Viridiplantae</taxon>
        <taxon>Streptophyta</taxon>
        <taxon>Embryophyta</taxon>
        <taxon>Tracheophyta</taxon>
        <taxon>Spermatophyta</taxon>
        <taxon>Magnoliopsida</taxon>
        <taxon>eudicotyledons</taxon>
        <taxon>Gunneridae</taxon>
        <taxon>Pentapetalae</taxon>
        <taxon>rosids</taxon>
        <taxon>malvids</taxon>
        <taxon>Brassicales</taxon>
        <taxon>Brassicaceae</taxon>
        <taxon>Thlaspideae</taxon>
        <taxon>Thlaspi</taxon>
    </lineage>
</organism>
<dbReference type="GO" id="GO:0004523">
    <property type="term" value="F:RNA-DNA hybrid ribonuclease activity"/>
    <property type="evidence" value="ECO:0007669"/>
    <property type="project" value="InterPro"/>
</dbReference>
<evidence type="ECO:0000313" key="2">
    <source>
        <dbReference type="EMBL" id="CAH2051654.1"/>
    </source>
</evidence>
<feature type="domain" description="RNase H type-1" evidence="1">
    <location>
        <begin position="94"/>
        <end position="161"/>
    </location>
</feature>
<accession>A0AAU9RWA0</accession>
<dbReference type="EMBL" id="OU466859">
    <property type="protein sequence ID" value="CAH2051654.1"/>
    <property type="molecule type" value="Genomic_DNA"/>
</dbReference>
<sequence>MNLVGIRCGELEKISHVLLHCSFAKEVWETALIRNSLSPNPDWDFNTTWPMLHQLVCLPPISSASAPLAPWIIGNLWTARNNKIFSDSVPSRGSDVVWQSDNKVPGLGWVFIKDQESLIAQHSTIVSLVRSPLMAESLAIREAFEGALRLAFRRIRLESDSS</sequence>
<proteinExistence type="predicted"/>
<dbReference type="AlphaFoldDB" id="A0AAU9RWA0"/>